<feature type="domain" description="N-acetyltransferase" evidence="1">
    <location>
        <begin position="14"/>
        <end position="146"/>
    </location>
</feature>
<name>A8GEA5_SERP5</name>
<dbReference type="Pfam" id="PF18014">
    <property type="entry name" value="Acetyltransf_18"/>
    <property type="match status" value="1"/>
</dbReference>
<dbReference type="CDD" id="cd04301">
    <property type="entry name" value="NAT_SF"/>
    <property type="match status" value="1"/>
</dbReference>
<dbReference type="InterPro" id="IPR041496">
    <property type="entry name" value="YitH/HolE_GNAT"/>
</dbReference>
<proteinExistence type="predicted"/>
<dbReference type="PROSITE" id="PS51186">
    <property type="entry name" value="GNAT"/>
    <property type="match status" value="1"/>
</dbReference>
<dbReference type="GO" id="GO:0016747">
    <property type="term" value="F:acyltransferase activity, transferring groups other than amino-acyl groups"/>
    <property type="evidence" value="ECO:0007669"/>
    <property type="project" value="InterPro"/>
</dbReference>
<dbReference type="SUPFAM" id="SSF55729">
    <property type="entry name" value="Acyl-CoA N-acyltransferases (Nat)"/>
    <property type="match status" value="1"/>
</dbReference>
<evidence type="ECO:0000259" key="1">
    <source>
        <dbReference type="PROSITE" id="PS51186"/>
    </source>
</evidence>
<dbReference type="PANTHER" id="PTHR47237:SF2">
    <property type="entry name" value="BLL4206 PROTEIN"/>
    <property type="match status" value="1"/>
</dbReference>
<dbReference type="AlphaFoldDB" id="A8GEA5"/>
<dbReference type="EMBL" id="CP000826">
    <property type="protein sequence ID" value="ABV41445.1"/>
    <property type="molecule type" value="Genomic_DNA"/>
</dbReference>
<dbReference type="HOGENOM" id="CLU_063450_1_0_6"/>
<dbReference type="KEGG" id="spe:Spro_2344"/>
<keyword evidence="2" id="KW-0808">Transferase</keyword>
<dbReference type="Gene3D" id="3.40.630.90">
    <property type="match status" value="1"/>
</dbReference>
<dbReference type="InterPro" id="IPR000182">
    <property type="entry name" value="GNAT_dom"/>
</dbReference>
<reference evidence="2" key="1">
    <citation type="submission" date="2007-09" db="EMBL/GenBank/DDBJ databases">
        <title>Complete sequence of chromosome of Serratia proteamaculans 568.</title>
        <authorList>
            <consortium name="US DOE Joint Genome Institute"/>
            <person name="Copeland A."/>
            <person name="Lucas S."/>
            <person name="Lapidus A."/>
            <person name="Barry K."/>
            <person name="Glavina del Rio T."/>
            <person name="Dalin E."/>
            <person name="Tice H."/>
            <person name="Pitluck S."/>
            <person name="Chain P."/>
            <person name="Malfatti S."/>
            <person name="Shin M."/>
            <person name="Vergez L."/>
            <person name="Schmutz J."/>
            <person name="Larimer F."/>
            <person name="Land M."/>
            <person name="Hauser L."/>
            <person name="Kyrpides N."/>
            <person name="Kim E."/>
            <person name="Taghavi S."/>
            <person name="Newman L."/>
            <person name="Vangronsveld J."/>
            <person name="van der Lelie D."/>
            <person name="Richardson P."/>
        </authorList>
    </citation>
    <scope>NUCLEOTIDE SEQUENCE [LARGE SCALE GENOMIC DNA]</scope>
    <source>
        <strain evidence="2">568</strain>
    </source>
</reference>
<sequence length="293" mass="32238">MNQEVKVPQEKPSIILRPMIDTDLPAAFELSQQIQWPHRLEDWQQAWSLGAGVIAEAEGQVVGCALRWLWGEQRATLGLVIVAEQHRGQGIARAMLQRLMAPLTPYQIHLVATEQGKPLYRQLGFIEQGTLAQHQCRELPMRNAQPLPEGLLLRPALASDIALLNELDFAASGLRRQPLLADLLASAEQALVLERHGMAVGFALRRRFGHGSMIGPVVAPELADAVILIDALCHPCSGQFVRVDTPLATGLGEWLNQRGLPCVDTPTIMVRGTPHRPDCHLAQTFALVSQAWS</sequence>
<accession>A8GEA5</accession>
<dbReference type="Pfam" id="PF13508">
    <property type="entry name" value="Acetyltransf_7"/>
    <property type="match status" value="1"/>
</dbReference>
<dbReference type="Gene3D" id="3.40.630.30">
    <property type="match status" value="1"/>
</dbReference>
<evidence type="ECO:0000313" key="2">
    <source>
        <dbReference type="EMBL" id="ABV41445.1"/>
    </source>
</evidence>
<dbReference type="PANTHER" id="PTHR47237">
    <property type="entry name" value="SLL0310 PROTEIN"/>
    <property type="match status" value="1"/>
</dbReference>
<dbReference type="InterPro" id="IPR016181">
    <property type="entry name" value="Acyl_CoA_acyltransferase"/>
</dbReference>
<gene>
    <name evidence="2" type="ordered locus">Spro_2344</name>
</gene>
<organism evidence="2">
    <name type="scientific">Serratia proteamaculans (strain 568)</name>
    <dbReference type="NCBI Taxonomy" id="399741"/>
    <lineage>
        <taxon>Bacteria</taxon>
        <taxon>Pseudomonadati</taxon>
        <taxon>Pseudomonadota</taxon>
        <taxon>Gammaproteobacteria</taxon>
        <taxon>Enterobacterales</taxon>
        <taxon>Yersiniaceae</taxon>
        <taxon>Serratia</taxon>
    </lineage>
</organism>
<dbReference type="eggNOG" id="COG0456">
    <property type="taxonomic scope" value="Bacteria"/>
</dbReference>
<protein>
    <submittedName>
        <fullName evidence="2">GCN5-related N-acetyltransferase</fullName>
    </submittedName>
</protein>
<dbReference type="STRING" id="399741.Spro_2344"/>
<dbReference type="InterPro" id="IPR052729">
    <property type="entry name" value="Acyl/Acetyltrans_Enzymes"/>
</dbReference>